<evidence type="ECO:0000259" key="1">
    <source>
        <dbReference type="PROSITE" id="PS51352"/>
    </source>
</evidence>
<dbReference type="PANTHER" id="PTHR45815:SF3">
    <property type="entry name" value="PROTEIN DISULFIDE-ISOMERASE A6"/>
    <property type="match status" value="1"/>
</dbReference>
<dbReference type="GO" id="GO:0015035">
    <property type="term" value="F:protein-disulfide reductase activity"/>
    <property type="evidence" value="ECO:0007669"/>
    <property type="project" value="TreeGrafter"/>
</dbReference>
<dbReference type="PROSITE" id="PS00194">
    <property type="entry name" value="THIOREDOXIN_1"/>
    <property type="match status" value="1"/>
</dbReference>
<dbReference type="Proteomes" id="UP001230268">
    <property type="component" value="Unassembled WGS sequence"/>
</dbReference>
<dbReference type="Gene3D" id="3.40.30.10">
    <property type="entry name" value="Glutaredoxin"/>
    <property type="match status" value="3"/>
</dbReference>
<organism evidence="2 3">
    <name type="scientific">Babesia gibsoni</name>
    <dbReference type="NCBI Taxonomy" id="33632"/>
    <lineage>
        <taxon>Eukaryota</taxon>
        <taxon>Sar</taxon>
        <taxon>Alveolata</taxon>
        <taxon>Apicomplexa</taxon>
        <taxon>Aconoidasida</taxon>
        <taxon>Piroplasmida</taxon>
        <taxon>Babesiidae</taxon>
        <taxon>Babesia</taxon>
    </lineage>
</organism>
<dbReference type="EMBL" id="JAVEPI010000002">
    <property type="protein sequence ID" value="KAK1443554.1"/>
    <property type="molecule type" value="Genomic_DNA"/>
</dbReference>
<keyword evidence="3" id="KW-1185">Reference proteome</keyword>
<gene>
    <name evidence="2" type="ORF">BgAZ_204300</name>
</gene>
<sequence length="362" mass="40648">MVSAWFSSTRIRKFLVTLHIKGRCDNCTKFAKEFEAAATALKDVVPVYAVNDEALFAKYNVNRFPDFKIFLGKGNPADAEVVNYTGARNVADLVSYTMRNLNKHVKSKVPAQKTADKTTSTGPVVELSEADFHSKVLSDKYNQWLILFYAPWCGHCRALQPEWHRLSAIASNVKIGSIDATIHTGLAQRYSVKGYPTIYLFPQGTKGPQTAILYNSTRKAEDMLEFARRHYKNIGPPVNVGTVTDLEKRCSGPLCLLFFLPDDSVESHIETISKSMEKNSTVPFQFCYALASKHPYWVETLRITSLPALVGLNLNKSVFSTMRKEKLTYDNINAFISEVLSGRVSAERLTGPMRDEPAREEL</sequence>
<dbReference type="PANTHER" id="PTHR45815">
    <property type="entry name" value="PROTEIN DISULFIDE-ISOMERASE A6"/>
    <property type="match status" value="1"/>
</dbReference>
<accession>A0AAD8PDX6</accession>
<dbReference type="InterPro" id="IPR036249">
    <property type="entry name" value="Thioredoxin-like_sf"/>
</dbReference>
<proteinExistence type="predicted"/>
<dbReference type="GO" id="GO:0005788">
    <property type="term" value="C:endoplasmic reticulum lumen"/>
    <property type="evidence" value="ECO:0007669"/>
    <property type="project" value="TreeGrafter"/>
</dbReference>
<protein>
    <submittedName>
        <fullName evidence="2">Protein disulfide-isomerase A6 like protein</fullName>
    </submittedName>
</protein>
<dbReference type="PRINTS" id="PR00421">
    <property type="entry name" value="THIOREDOXIN"/>
</dbReference>
<name>A0AAD8PDX6_BABGI</name>
<dbReference type="PROSITE" id="PS51352">
    <property type="entry name" value="THIOREDOXIN_2"/>
    <property type="match status" value="1"/>
</dbReference>
<dbReference type="Pfam" id="PF00085">
    <property type="entry name" value="Thioredoxin"/>
    <property type="match status" value="2"/>
</dbReference>
<dbReference type="GO" id="GO:0034976">
    <property type="term" value="P:response to endoplasmic reticulum stress"/>
    <property type="evidence" value="ECO:0007669"/>
    <property type="project" value="TreeGrafter"/>
</dbReference>
<comment type="caution">
    <text evidence="2">The sequence shown here is derived from an EMBL/GenBank/DDBJ whole genome shotgun (WGS) entry which is preliminary data.</text>
</comment>
<reference evidence="2" key="1">
    <citation type="submission" date="2023-08" db="EMBL/GenBank/DDBJ databases">
        <title>Draft sequence of the Babesia gibsoni genome.</title>
        <authorList>
            <person name="Yamagishi J.Y."/>
            <person name="Xuan X.X."/>
        </authorList>
    </citation>
    <scope>NUCLEOTIDE SEQUENCE</scope>
    <source>
        <strain evidence="2">Azabu</strain>
    </source>
</reference>
<evidence type="ECO:0000313" key="2">
    <source>
        <dbReference type="EMBL" id="KAK1443554.1"/>
    </source>
</evidence>
<dbReference type="AlphaFoldDB" id="A0AAD8PDX6"/>
<dbReference type="CDD" id="cd02961">
    <property type="entry name" value="PDI_a_family"/>
    <property type="match status" value="1"/>
</dbReference>
<feature type="domain" description="Thioredoxin" evidence="1">
    <location>
        <begin position="103"/>
        <end position="232"/>
    </location>
</feature>
<dbReference type="SUPFAM" id="SSF52833">
    <property type="entry name" value="Thioredoxin-like"/>
    <property type="match status" value="3"/>
</dbReference>
<evidence type="ECO:0000313" key="3">
    <source>
        <dbReference type="Proteomes" id="UP001230268"/>
    </source>
</evidence>
<dbReference type="InterPro" id="IPR017937">
    <property type="entry name" value="Thioredoxin_CS"/>
</dbReference>
<dbReference type="InterPro" id="IPR013766">
    <property type="entry name" value="Thioredoxin_domain"/>
</dbReference>